<dbReference type="RefSeq" id="WP_024495728.1">
    <property type="nucleotide sequence ID" value="NZ_AWGA01000033.1"/>
</dbReference>
<keyword evidence="4 7" id="KW-0812">Transmembrane</keyword>
<feature type="transmembrane region" description="Helical" evidence="7">
    <location>
        <begin position="289"/>
        <end position="314"/>
    </location>
</feature>
<keyword evidence="2" id="KW-0813">Transport</keyword>
<feature type="transmembrane region" description="Helical" evidence="7">
    <location>
        <begin position="326"/>
        <end position="349"/>
    </location>
</feature>
<feature type="transmembrane region" description="Helical" evidence="7">
    <location>
        <begin position="402"/>
        <end position="420"/>
    </location>
</feature>
<dbReference type="InterPro" id="IPR011701">
    <property type="entry name" value="MFS"/>
</dbReference>
<sequence>MSSSPPLSPTIYKFIPWIAATAFFMQSLDTSILNTALPAIAQDLNESPLNMQSAIISYVLTLALFIPVSGVLADKLGTRNVFVLAVFLFLLGSIACALSPSLIWFDVGRIIQGMGGSMMVPVSRLVIIKSFKRNELLSALNNATIPGLIGPIIGPILGGYLVQMMSWHWIFLINLPIGLVGIITALKFMPNLYGKSHPFDIIGVLLVSSAAMSVTLGLELINDNLTYLVLLLFVFAGIGLFYYLQHARRTLYPIFPLALFNIHTFRIGIMGNLISRLGISATPFLVPLLLQIAFGYSAIQSGILLLPMAVAALIMRTWSQRILNRFGYRHVLIYNTLFAGLAIIALSLLQKDSSIIVYIILLFALGFFNSLQFTAMNSITLSNLEGDLTSSGNSLMAVNQQLAVSFGVALGAVLVQFFSQHVDLFHHDVDKAFKISFILLGLITCGSVLIFSQLKATDGRNLIKHR</sequence>
<comment type="caution">
    <text evidence="9">The sequence shown here is derived from an EMBL/GenBank/DDBJ whole genome shotgun (WGS) entry which is preliminary data.</text>
</comment>
<gene>
    <name evidence="9" type="ORF">O970_03170</name>
</gene>
<dbReference type="Proteomes" id="UP000506160">
    <property type="component" value="Unassembled WGS sequence"/>
</dbReference>
<feature type="transmembrane region" description="Helical" evidence="7">
    <location>
        <begin position="227"/>
        <end position="244"/>
    </location>
</feature>
<dbReference type="Gene3D" id="1.20.1250.20">
    <property type="entry name" value="MFS general substrate transporter like domains"/>
    <property type="match status" value="1"/>
</dbReference>
<proteinExistence type="predicted"/>
<evidence type="ECO:0000256" key="6">
    <source>
        <dbReference type="ARBA" id="ARBA00023136"/>
    </source>
</evidence>
<dbReference type="NCBIfam" id="TIGR00711">
    <property type="entry name" value="efflux_EmrB"/>
    <property type="match status" value="1"/>
</dbReference>
<feature type="transmembrane region" description="Helical" evidence="7">
    <location>
        <begin position="251"/>
        <end position="269"/>
    </location>
</feature>
<feature type="transmembrane region" description="Helical" evidence="7">
    <location>
        <begin position="81"/>
        <end position="104"/>
    </location>
</feature>
<feature type="transmembrane region" description="Helical" evidence="7">
    <location>
        <begin position="55"/>
        <end position="74"/>
    </location>
</feature>
<dbReference type="PROSITE" id="PS50850">
    <property type="entry name" value="MFS"/>
    <property type="match status" value="1"/>
</dbReference>
<feature type="transmembrane region" description="Helical" evidence="7">
    <location>
        <begin position="355"/>
        <end position="381"/>
    </location>
</feature>
<feature type="transmembrane region" description="Helical" evidence="7">
    <location>
        <begin position="139"/>
        <end position="161"/>
    </location>
</feature>
<reference evidence="9 10" key="1">
    <citation type="journal article" date="2014" name="Appl. Environ. Microbiol.">
        <title>Genomic features of a bumble bee symbiont reflect its host environment.</title>
        <authorList>
            <person name="Martinson V.G."/>
            <person name="Magoc T."/>
            <person name="Koch H."/>
            <person name="Salzberg S.L."/>
            <person name="Moran N.A."/>
        </authorList>
    </citation>
    <scope>NUCLEOTIDE SEQUENCE [LARGE SCALE GENOMIC DNA]</scope>
    <source>
        <strain evidence="9 10">Bimp</strain>
    </source>
</reference>
<keyword evidence="5 7" id="KW-1133">Transmembrane helix</keyword>
<dbReference type="PANTHER" id="PTHR42718:SF46">
    <property type="entry name" value="BLR6921 PROTEIN"/>
    <property type="match status" value="1"/>
</dbReference>
<evidence type="ECO:0000256" key="2">
    <source>
        <dbReference type="ARBA" id="ARBA00022448"/>
    </source>
</evidence>
<dbReference type="InterPro" id="IPR036259">
    <property type="entry name" value="MFS_trans_sf"/>
</dbReference>
<keyword evidence="10" id="KW-1185">Reference proteome</keyword>
<dbReference type="PANTHER" id="PTHR42718">
    <property type="entry name" value="MAJOR FACILITATOR SUPERFAMILY MULTIDRUG TRANSPORTER MFSC"/>
    <property type="match status" value="1"/>
</dbReference>
<organism evidence="9 10">
    <name type="scientific">Candidatus Schmidhempelia bombi str. Bimp</name>
    <dbReference type="NCBI Taxonomy" id="1387197"/>
    <lineage>
        <taxon>Bacteria</taxon>
        <taxon>Pseudomonadati</taxon>
        <taxon>Pseudomonadota</taxon>
        <taxon>Gammaproteobacteria</taxon>
        <taxon>Orbales</taxon>
        <taxon>Orbaceae</taxon>
        <taxon>Candidatus Schmidhempelia</taxon>
    </lineage>
</organism>
<keyword evidence="6 7" id="KW-0472">Membrane</keyword>
<dbReference type="AlphaFoldDB" id="A0AB94IDI9"/>
<dbReference type="GO" id="GO:0005886">
    <property type="term" value="C:plasma membrane"/>
    <property type="evidence" value="ECO:0007669"/>
    <property type="project" value="UniProtKB-SubCell"/>
</dbReference>
<evidence type="ECO:0000259" key="8">
    <source>
        <dbReference type="PROSITE" id="PS50850"/>
    </source>
</evidence>
<evidence type="ECO:0000313" key="10">
    <source>
        <dbReference type="Proteomes" id="UP000506160"/>
    </source>
</evidence>
<evidence type="ECO:0000313" key="9">
    <source>
        <dbReference type="EMBL" id="TEA27531.1"/>
    </source>
</evidence>
<keyword evidence="3" id="KW-1003">Cell membrane</keyword>
<dbReference type="InterPro" id="IPR004638">
    <property type="entry name" value="EmrB-like"/>
</dbReference>
<comment type="subcellular location">
    <subcellularLocation>
        <location evidence="1">Cell membrane</location>
        <topology evidence="1">Multi-pass membrane protein</topology>
    </subcellularLocation>
</comment>
<evidence type="ECO:0000256" key="5">
    <source>
        <dbReference type="ARBA" id="ARBA00022989"/>
    </source>
</evidence>
<feature type="domain" description="Major facilitator superfamily (MFS) profile" evidence="8">
    <location>
        <begin position="15"/>
        <end position="459"/>
    </location>
</feature>
<evidence type="ECO:0000256" key="3">
    <source>
        <dbReference type="ARBA" id="ARBA00022475"/>
    </source>
</evidence>
<feature type="transmembrane region" description="Helical" evidence="7">
    <location>
        <begin position="432"/>
        <end position="451"/>
    </location>
</feature>
<accession>A0AB94IDI9</accession>
<dbReference type="InterPro" id="IPR020846">
    <property type="entry name" value="MFS_dom"/>
</dbReference>
<evidence type="ECO:0000256" key="4">
    <source>
        <dbReference type="ARBA" id="ARBA00022692"/>
    </source>
</evidence>
<dbReference type="Pfam" id="PF07690">
    <property type="entry name" value="MFS_1"/>
    <property type="match status" value="1"/>
</dbReference>
<dbReference type="EMBL" id="AWGA01000033">
    <property type="protein sequence ID" value="TEA27531.1"/>
    <property type="molecule type" value="Genomic_DNA"/>
</dbReference>
<evidence type="ECO:0000256" key="1">
    <source>
        <dbReference type="ARBA" id="ARBA00004651"/>
    </source>
</evidence>
<dbReference type="SUPFAM" id="SSF103473">
    <property type="entry name" value="MFS general substrate transporter"/>
    <property type="match status" value="1"/>
</dbReference>
<protein>
    <submittedName>
        <fullName evidence="9">DHA2 family efflux MFS transporter permease subunit</fullName>
    </submittedName>
</protein>
<dbReference type="CDD" id="cd17503">
    <property type="entry name" value="MFS_LmrB_MDR_like"/>
    <property type="match status" value="1"/>
</dbReference>
<feature type="transmembrane region" description="Helical" evidence="7">
    <location>
        <begin position="167"/>
        <end position="189"/>
    </location>
</feature>
<feature type="transmembrane region" description="Helical" evidence="7">
    <location>
        <begin position="110"/>
        <end position="127"/>
    </location>
</feature>
<dbReference type="Gene3D" id="1.20.1720.10">
    <property type="entry name" value="Multidrug resistance protein D"/>
    <property type="match status" value="1"/>
</dbReference>
<feature type="transmembrane region" description="Helical" evidence="7">
    <location>
        <begin position="201"/>
        <end position="221"/>
    </location>
</feature>
<name>A0AB94IDI9_9GAMM</name>
<dbReference type="GO" id="GO:0022857">
    <property type="term" value="F:transmembrane transporter activity"/>
    <property type="evidence" value="ECO:0007669"/>
    <property type="project" value="InterPro"/>
</dbReference>
<evidence type="ECO:0000256" key="7">
    <source>
        <dbReference type="SAM" id="Phobius"/>
    </source>
</evidence>